<reference evidence="5" key="2">
    <citation type="submission" date="2023-02" db="EMBL/GenBank/DDBJ databases">
        <authorList>
            <person name="Swenson N.G."/>
            <person name="Wegrzyn J.L."/>
            <person name="Mcevoy S.L."/>
        </authorList>
    </citation>
    <scope>NUCLEOTIDE SEQUENCE</scope>
    <source>
        <strain evidence="5">91603</strain>
        <tissue evidence="5">Leaf</tissue>
    </source>
</reference>
<reference evidence="5" key="1">
    <citation type="journal article" date="2022" name="Plant J.">
        <title>Strategies of tolerance reflected in two North American maple genomes.</title>
        <authorList>
            <person name="McEvoy S.L."/>
            <person name="Sezen U.U."/>
            <person name="Trouern-Trend A."/>
            <person name="McMahon S.M."/>
            <person name="Schaberg P.G."/>
            <person name="Yang J."/>
            <person name="Wegrzyn J.L."/>
            <person name="Swenson N.G."/>
        </authorList>
    </citation>
    <scope>NUCLEOTIDE SEQUENCE</scope>
    <source>
        <strain evidence="5">91603</strain>
    </source>
</reference>
<evidence type="ECO:0000256" key="2">
    <source>
        <dbReference type="ARBA" id="ARBA00022837"/>
    </source>
</evidence>
<dbReference type="AlphaFoldDB" id="A0AAD5ID52"/>
<dbReference type="PROSITE" id="PS50222">
    <property type="entry name" value="EF_HAND_2"/>
    <property type="match status" value="3"/>
</dbReference>
<proteinExistence type="inferred from homology"/>
<protein>
    <recommendedName>
        <fullName evidence="4">EF-hand domain-containing protein</fullName>
    </recommendedName>
</protein>
<evidence type="ECO:0000313" key="6">
    <source>
        <dbReference type="Proteomes" id="UP001064489"/>
    </source>
</evidence>
<name>A0AAD5ID52_ACENE</name>
<sequence>MGCVCTKRRKQTPGYEEPTVLAAETPFTVSEVEALYELFKKLSSSIIDDGLIHKEEFQLALFRNRNKRNLFADRIFDLFDVKRNGVIEFGEFVRSLGIFHPNASVEEKIAFAFRLYDLRQTGFIEREELKEMVLALLHESDLILSDDVIETIVDKTFTDADTNGDGRIDIEEWNEFVSKNPSLIKNMTLPYLKDITLAFPSFVESKSKTFIWWAVDLDPLDCFQKSFIKHLIFGVQSPLPGYIAPTSICFSPDDTLITYLLSPDHSLSRKVFAFDLKTCKQELLFSPPDGGLDESNISPEEKLRRERLRERGLGVTRYEWVKTISKKKTIMVPLPVGIYFQDLFGSKPELKLINSSSSPVIDPHLSPDGSMLAFVRDYELHVLNLLTNEQKQLTHGTKGNVVTHGLAEYIAQEEMDRKTGYWWSLDGKFIAFTEVDSSEIPLFRIMHQGKSSVGSDAQEDHAYPFAGASNVKVRLGVVSTDGGPIIWMDLLCGGTDQLYEEEYLARVNWMHGNILTAQVLNRSHSKLKVLKFDIKTGERKIVLVEELDTWVNLHDCFTPLDKGVTIYSGGFIWASERTGFRHLYLYDINGVCLGPITQGDWMVEQIAGVNEAEGLVYLTGTLDGPLESHLYCAKLYPDGNHTLKITQAKGKHVVVLDHNMKNFVDFHDSLDSPPRILLCSLDNGSVLMPLYEQPLTVPRLKKLHLEPPELVQIQANDGTVLYGALYMPDETRFGPPPYKTMVSVYGGPSVQLVCDSWINTVDMRAQYLRSKGILVWKLDNRGTARRGLRFEGALKHNCGRIDAEDQLTGAEWLIKKGLAKFGHIGLYGWSYGGYLSAMTLARFPDVFQCAVSGAPVTSWDGYDTFYTEKYMGLPSEDPVGYESSSVMHHVHRMKGKLLLVHGMIDENVHFRHTARLINALVAARKPYEILIFPDERHMPRRHRDRIYMEEKIWEYIERSL</sequence>
<dbReference type="Gene3D" id="3.40.50.1820">
    <property type="entry name" value="alpha/beta hydrolase"/>
    <property type="match status" value="1"/>
</dbReference>
<dbReference type="PRINTS" id="PR00450">
    <property type="entry name" value="RECOVERIN"/>
</dbReference>
<dbReference type="PROSITE" id="PS00018">
    <property type="entry name" value="EF_HAND_1"/>
    <property type="match status" value="1"/>
</dbReference>
<dbReference type="Gene3D" id="2.140.10.30">
    <property type="entry name" value="Dipeptidylpeptidase IV, N-terminal domain"/>
    <property type="match status" value="1"/>
</dbReference>
<keyword evidence="1" id="KW-0677">Repeat</keyword>
<dbReference type="GO" id="GO:0005509">
    <property type="term" value="F:calcium ion binding"/>
    <property type="evidence" value="ECO:0007669"/>
    <property type="project" value="InterPro"/>
</dbReference>
<feature type="domain" description="EF-hand" evidence="4">
    <location>
        <begin position="67"/>
        <end position="102"/>
    </location>
</feature>
<comment type="caution">
    <text evidence="5">The sequence shown here is derived from an EMBL/GenBank/DDBJ whole genome shotgun (WGS) entry which is preliminary data.</text>
</comment>
<dbReference type="SUPFAM" id="SSF47473">
    <property type="entry name" value="EF-hand"/>
    <property type="match status" value="1"/>
</dbReference>
<dbReference type="Pfam" id="PF00930">
    <property type="entry name" value="DPPIV_N"/>
    <property type="match status" value="1"/>
</dbReference>
<accession>A0AAD5ID52</accession>
<dbReference type="SUPFAM" id="SSF53474">
    <property type="entry name" value="alpha/beta-Hydrolases"/>
    <property type="match status" value="1"/>
</dbReference>
<keyword evidence="2" id="KW-0106">Calcium</keyword>
<dbReference type="InterPro" id="IPR050278">
    <property type="entry name" value="Serine_Prot_S9B/DPPIV"/>
</dbReference>
<dbReference type="Pfam" id="PF00326">
    <property type="entry name" value="Peptidase_S9"/>
    <property type="match status" value="1"/>
</dbReference>
<dbReference type="InterPro" id="IPR001375">
    <property type="entry name" value="Peptidase_S9_cat"/>
</dbReference>
<gene>
    <name evidence="5" type="ORF">LWI28_016955</name>
</gene>
<organism evidence="5 6">
    <name type="scientific">Acer negundo</name>
    <name type="common">Box elder</name>
    <dbReference type="NCBI Taxonomy" id="4023"/>
    <lineage>
        <taxon>Eukaryota</taxon>
        <taxon>Viridiplantae</taxon>
        <taxon>Streptophyta</taxon>
        <taxon>Embryophyta</taxon>
        <taxon>Tracheophyta</taxon>
        <taxon>Spermatophyta</taxon>
        <taxon>Magnoliopsida</taxon>
        <taxon>eudicotyledons</taxon>
        <taxon>Gunneridae</taxon>
        <taxon>Pentapetalae</taxon>
        <taxon>rosids</taxon>
        <taxon>malvids</taxon>
        <taxon>Sapindales</taxon>
        <taxon>Sapindaceae</taxon>
        <taxon>Hippocastanoideae</taxon>
        <taxon>Acereae</taxon>
        <taxon>Acer</taxon>
    </lineage>
</organism>
<dbReference type="InterPro" id="IPR029058">
    <property type="entry name" value="AB_hydrolase_fold"/>
</dbReference>
<dbReference type="InterPro" id="IPR018247">
    <property type="entry name" value="EF_Hand_1_Ca_BS"/>
</dbReference>
<dbReference type="CDD" id="cd00051">
    <property type="entry name" value="EFh"/>
    <property type="match status" value="2"/>
</dbReference>
<dbReference type="FunFam" id="1.10.238.10:FF:000073">
    <property type="entry name" value="calcineurin B-like protein 3"/>
    <property type="match status" value="1"/>
</dbReference>
<dbReference type="SMART" id="SM00054">
    <property type="entry name" value="EFh"/>
    <property type="match status" value="3"/>
</dbReference>
<dbReference type="SUPFAM" id="SSF82171">
    <property type="entry name" value="DPP6 N-terminal domain-like"/>
    <property type="match status" value="1"/>
</dbReference>
<dbReference type="GO" id="GO:0008239">
    <property type="term" value="F:dipeptidyl-peptidase activity"/>
    <property type="evidence" value="ECO:0007669"/>
    <property type="project" value="TreeGrafter"/>
</dbReference>
<feature type="domain" description="EF-hand" evidence="4">
    <location>
        <begin position="148"/>
        <end position="183"/>
    </location>
</feature>
<dbReference type="InterPro" id="IPR002048">
    <property type="entry name" value="EF_hand_dom"/>
</dbReference>
<evidence type="ECO:0000259" key="4">
    <source>
        <dbReference type="PROSITE" id="PS50222"/>
    </source>
</evidence>
<dbReference type="GO" id="GO:0006508">
    <property type="term" value="P:proteolysis"/>
    <property type="evidence" value="ECO:0007669"/>
    <property type="project" value="InterPro"/>
</dbReference>
<dbReference type="InterPro" id="IPR002469">
    <property type="entry name" value="Peptidase_S9B_N"/>
</dbReference>
<dbReference type="Pfam" id="PF13499">
    <property type="entry name" value="EF-hand_7"/>
    <property type="match status" value="1"/>
</dbReference>
<dbReference type="InterPro" id="IPR011992">
    <property type="entry name" value="EF-hand-dom_pair"/>
</dbReference>
<evidence type="ECO:0000256" key="1">
    <source>
        <dbReference type="ARBA" id="ARBA00022737"/>
    </source>
</evidence>
<comment type="similarity">
    <text evidence="3">Belongs to the calcineurin regulatory subunit family.</text>
</comment>
<feature type="domain" description="EF-hand" evidence="4">
    <location>
        <begin position="104"/>
        <end position="139"/>
    </location>
</feature>
<evidence type="ECO:0000256" key="3">
    <source>
        <dbReference type="ARBA" id="ARBA00023774"/>
    </source>
</evidence>
<dbReference type="PANTHER" id="PTHR11731:SF193">
    <property type="entry name" value="DIPEPTIDYL PEPTIDASE 9"/>
    <property type="match status" value="1"/>
</dbReference>
<dbReference type="Gene3D" id="1.10.238.10">
    <property type="entry name" value="EF-hand"/>
    <property type="match status" value="1"/>
</dbReference>
<dbReference type="GO" id="GO:0008236">
    <property type="term" value="F:serine-type peptidase activity"/>
    <property type="evidence" value="ECO:0007669"/>
    <property type="project" value="InterPro"/>
</dbReference>
<dbReference type="Proteomes" id="UP001064489">
    <property type="component" value="Chromosome 12"/>
</dbReference>
<dbReference type="EMBL" id="JAJSOW010000107">
    <property type="protein sequence ID" value="KAI9157099.1"/>
    <property type="molecule type" value="Genomic_DNA"/>
</dbReference>
<evidence type="ECO:0000313" key="5">
    <source>
        <dbReference type="EMBL" id="KAI9157099.1"/>
    </source>
</evidence>
<dbReference type="PANTHER" id="PTHR11731">
    <property type="entry name" value="PROTEASE FAMILY S9B,C DIPEPTIDYL-PEPTIDASE IV-RELATED"/>
    <property type="match status" value="1"/>
</dbReference>
<keyword evidence="6" id="KW-1185">Reference proteome</keyword>